<dbReference type="EMBL" id="CP050292">
    <property type="protein sequence ID" value="QND70005.1"/>
    <property type="molecule type" value="Genomic_DNA"/>
</dbReference>
<evidence type="ECO:0000313" key="1">
    <source>
        <dbReference type="EMBL" id="QND70005.1"/>
    </source>
</evidence>
<dbReference type="RefSeq" id="WP_184514435.1">
    <property type="nucleotide sequence ID" value="NZ_CP050292.1"/>
</dbReference>
<reference evidence="2" key="1">
    <citation type="journal article" date="2020" name="Mol. Plant Microbe">
        <title>Rhizobial microsymbionts of the narrowly endemic Oxytropis species growing in Kamchatka are characterized by significant genetic diversity and possess a set of genes that are associated with T3SS and T6SS secretion systems and can affect the development of symbiosis.</title>
        <authorList>
            <person name="Safronova V."/>
            <person name="Guro P."/>
            <person name="Sazanova A."/>
            <person name="Kuznetsova I."/>
            <person name="Belimov A."/>
            <person name="Yakubov V."/>
            <person name="Chirak E."/>
            <person name="Afonin A."/>
            <person name="Gogolev Y."/>
            <person name="Andronov E."/>
            <person name="Tikhonovich I."/>
        </authorList>
    </citation>
    <scope>NUCLEOTIDE SEQUENCE [LARGE SCALE GENOMIC DNA]</scope>
    <source>
        <strain evidence="2">581</strain>
    </source>
</reference>
<name>A0A7G6TTC3_9BRAD</name>
<protein>
    <submittedName>
        <fullName evidence="1">Uncharacterized protein</fullName>
    </submittedName>
</protein>
<gene>
    <name evidence="1" type="ORF">HB776_01175</name>
</gene>
<dbReference type="KEGG" id="trb:HB776_01175"/>
<dbReference type="Proteomes" id="UP000515291">
    <property type="component" value="Chromosome"/>
</dbReference>
<organism evidence="1 2">
    <name type="scientific">Tardiphaga robiniae</name>
    <dbReference type="NCBI Taxonomy" id="943830"/>
    <lineage>
        <taxon>Bacteria</taxon>
        <taxon>Pseudomonadati</taxon>
        <taxon>Pseudomonadota</taxon>
        <taxon>Alphaproteobacteria</taxon>
        <taxon>Hyphomicrobiales</taxon>
        <taxon>Nitrobacteraceae</taxon>
        <taxon>Tardiphaga</taxon>
    </lineage>
</organism>
<sequence length="234" mass="24260">MDLFGNSGKKYWGAKMGLLLTGAGHHHVPAAAPAPPSYSFRALSLVGGGVTSEPPTWNVEIGPASADRVVLVATGMYTYAEPYVVTCNGVELTPGPINNDTGNSIGFYYGIVPAGDGVVPITIQGSDATYFHEREICVWTQKGLRSNTPHQTSNNGNINFSQVTIPVVATDFLFVCISNNGAAPNFAANSTTAPTGERGGSVEATGDFIITATDAAFVANPGIGYGGIAALTFR</sequence>
<proteinExistence type="predicted"/>
<accession>A0A7G6TTC3</accession>
<evidence type="ECO:0000313" key="2">
    <source>
        <dbReference type="Proteomes" id="UP000515291"/>
    </source>
</evidence>
<dbReference type="AlphaFoldDB" id="A0A7G6TTC3"/>